<proteinExistence type="inferred from homology"/>
<dbReference type="Pfam" id="PF13302">
    <property type="entry name" value="Acetyltransf_3"/>
    <property type="match status" value="1"/>
</dbReference>
<feature type="domain" description="N-acetyltransferase" evidence="5">
    <location>
        <begin position="88"/>
        <end position="243"/>
    </location>
</feature>
<evidence type="ECO:0000259" key="5">
    <source>
        <dbReference type="PROSITE" id="PS51186"/>
    </source>
</evidence>
<protein>
    <submittedName>
        <fullName evidence="6">GNAT domain-containing protein</fullName>
    </submittedName>
</protein>
<keyword evidence="2" id="KW-0808">Transferase</keyword>
<evidence type="ECO:0000313" key="7">
    <source>
        <dbReference type="Proteomes" id="UP000481861"/>
    </source>
</evidence>
<dbReference type="Gene3D" id="3.40.630.30">
    <property type="match status" value="1"/>
</dbReference>
<dbReference type="InterPro" id="IPR016181">
    <property type="entry name" value="Acyl_CoA_acyltransferase"/>
</dbReference>
<accession>A0A7C8MFC7</accession>
<keyword evidence="3" id="KW-0012">Acyltransferase</keyword>
<name>A0A7C8MFC7_9PLEO</name>
<dbReference type="InterPro" id="IPR000182">
    <property type="entry name" value="GNAT_dom"/>
</dbReference>
<dbReference type="PANTHER" id="PTHR13256:SF16">
    <property type="entry name" value="ALPHA_BETA-TUBULIN-N-ACETYLTRANSFERASE 9"/>
    <property type="match status" value="1"/>
</dbReference>
<keyword evidence="7" id="KW-1185">Reference proteome</keyword>
<dbReference type="InterPro" id="IPR039135">
    <property type="entry name" value="NAT9-like"/>
</dbReference>
<dbReference type="GO" id="GO:0008080">
    <property type="term" value="F:N-acetyltransferase activity"/>
    <property type="evidence" value="ECO:0007669"/>
    <property type="project" value="InterPro"/>
</dbReference>
<evidence type="ECO:0000313" key="6">
    <source>
        <dbReference type="EMBL" id="KAF2876816.1"/>
    </source>
</evidence>
<evidence type="ECO:0000256" key="2">
    <source>
        <dbReference type="ARBA" id="ARBA00022679"/>
    </source>
</evidence>
<reference evidence="6 7" key="1">
    <citation type="submission" date="2020-01" db="EMBL/GenBank/DDBJ databases">
        <authorList>
            <consortium name="DOE Joint Genome Institute"/>
            <person name="Haridas S."/>
            <person name="Albert R."/>
            <person name="Binder M."/>
            <person name="Bloem J."/>
            <person name="Labutti K."/>
            <person name="Salamov A."/>
            <person name="Andreopoulos B."/>
            <person name="Baker S.E."/>
            <person name="Barry K."/>
            <person name="Bills G."/>
            <person name="Bluhm B.H."/>
            <person name="Cannon C."/>
            <person name="Castanera R."/>
            <person name="Culley D.E."/>
            <person name="Daum C."/>
            <person name="Ezra D."/>
            <person name="Gonzalez J.B."/>
            <person name="Henrissat B."/>
            <person name="Kuo A."/>
            <person name="Liang C."/>
            <person name="Lipzen A."/>
            <person name="Lutzoni F."/>
            <person name="Magnuson J."/>
            <person name="Mondo S."/>
            <person name="Nolan M."/>
            <person name="Ohm R."/>
            <person name="Pangilinan J."/>
            <person name="Park H.-J.H."/>
            <person name="Ramirez L."/>
            <person name="Alfaro M."/>
            <person name="Sun H."/>
            <person name="Tritt A."/>
            <person name="Yoshinaga Y."/>
            <person name="Zwiers L.-H.L."/>
            <person name="Turgeon B.G."/>
            <person name="Goodwin S.B."/>
            <person name="Spatafora J.W."/>
            <person name="Crous P.W."/>
            <person name="Grigoriev I.V."/>
        </authorList>
    </citation>
    <scope>NUCLEOTIDE SEQUENCE [LARGE SCALE GENOMIC DNA]</scope>
    <source>
        <strain evidence="6 7">CBS 611.86</strain>
    </source>
</reference>
<evidence type="ECO:0000256" key="3">
    <source>
        <dbReference type="ARBA" id="ARBA00023315"/>
    </source>
</evidence>
<dbReference type="SUPFAM" id="SSF55729">
    <property type="entry name" value="Acyl-CoA N-acyltransferases (Nat)"/>
    <property type="match status" value="1"/>
</dbReference>
<comment type="similarity">
    <text evidence="1">Belongs to the acetyltransferase family. GNAT subfamily.</text>
</comment>
<dbReference type="Proteomes" id="UP000481861">
    <property type="component" value="Unassembled WGS sequence"/>
</dbReference>
<dbReference type="PANTHER" id="PTHR13256">
    <property type="entry name" value="N-ACETYLTRANSFERASE 9"/>
    <property type="match status" value="1"/>
</dbReference>
<dbReference type="PROSITE" id="PS51186">
    <property type="entry name" value="GNAT"/>
    <property type="match status" value="1"/>
</dbReference>
<feature type="region of interest" description="Disordered" evidence="4">
    <location>
        <begin position="75"/>
        <end position="99"/>
    </location>
</feature>
<gene>
    <name evidence="6" type="ORF">BDV95DRAFT_238025</name>
</gene>
<evidence type="ECO:0000256" key="4">
    <source>
        <dbReference type="SAM" id="MobiDB-lite"/>
    </source>
</evidence>
<sequence>MKLNEFQALLTPKVLLVPYSERHVPTYHEWMKDEELQKATASEPLALLDEHAMQKSWRDDADKLTFIACTPAPDSGSAIQYSGPRPETEIPTVQPGKDDSPEVMLGDVNLFLVAADDDEDEEEDADFHTIDEATKQLILEGKLQAVVGEVEIMIARKELQGKGMGREILLTFLWYIISSLSEIMNEYHKSHNGGKAGSYMKYLRVKIDKENARSIRLFENAGFTKVHEQPNYFGELELRLPLSARSSDVMLLGTGVIPRLADYKATS</sequence>
<comment type="caution">
    <text evidence="6">The sequence shown here is derived from an EMBL/GenBank/DDBJ whole genome shotgun (WGS) entry which is preliminary data.</text>
</comment>
<organism evidence="6 7">
    <name type="scientific">Massariosphaeria phaeospora</name>
    <dbReference type="NCBI Taxonomy" id="100035"/>
    <lineage>
        <taxon>Eukaryota</taxon>
        <taxon>Fungi</taxon>
        <taxon>Dikarya</taxon>
        <taxon>Ascomycota</taxon>
        <taxon>Pezizomycotina</taxon>
        <taxon>Dothideomycetes</taxon>
        <taxon>Pleosporomycetidae</taxon>
        <taxon>Pleosporales</taxon>
        <taxon>Pleosporales incertae sedis</taxon>
        <taxon>Massariosphaeria</taxon>
    </lineage>
</organism>
<dbReference type="AlphaFoldDB" id="A0A7C8MFC7"/>
<dbReference type="OrthoDB" id="5043642at2759"/>
<evidence type="ECO:0000256" key="1">
    <source>
        <dbReference type="ARBA" id="ARBA00009342"/>
    </source>
</evidence>
<dbReference type="EMBL" id="JAADJZ010000003">
    <property type="protein sequence ID" value="KAF2876816.1"/>
    <property type="molecule type" value="Genomic_DNA"/>
</dbReference>